<evidence type="ECO:0000256" key="3">
    <source>
        <dbReference type="ARBA" id="ARBA00022692"/>
    </source>
</evidence>
<evidence type="ECO:0000256" key="1">
    <source>
        <dbReference type="ARBA" id="ARBA00004141"/>
    </source>
</evidence>
<comment type="caution">
    <text evidence="7">The sequence shown here is derived from an EMBL/GenBank/DDBJ whole genome shotgun (WGS) entry which is preliminary data.</text>
</comment>
<dbReference type="Proteomes" id="UP001199916">
    <property type="component" value="Unassembled WGS sequence"/>
</dbReference>
<reference evidence="7 8" key="1">
    <citation type="submission" date="2021-11" db="EMBL/GenBank/DDBJ databases">
        <title>Draft genome sequence of Paenibacillus profundus YoMME, a new Gram-positive bacteria with exoelectrogenic properties.</title>
        <authorList>
            <person name="Hubenova Y."/>
            <person name="Hubenova E."/>
            <person name="Manasiev Y."/>
            <person name="Peykov S."/>
            <person name="Mitov M."/>
        </authorList>
    </citation>
    <scope>NUCLEOTIDE SEQUENCE [LARGE SCALE GENOMIC DNA]</scope>
    <source>
        <strain evidence="7 8">YoMME</strain>
    </source>
</reference>
<feature type="transmembrane region" description="Helical" evidence="6">
    <location>
        <begin position="209"/>
        <end position="228"/>
    </location>
</feature>
<dbReference type="PANTHER" id="PTHR34857:SF2">
    <property type="entry name" value="SLL0384 PROTEIN"/>
    <property type="match status" value="1"/>
</dbReference>
<evidence type="ECO:0000313" key="7">
    <source>
        <dbReference type="EMBL" id="MCE5170745.1"/>
    </source>
</evidence>
<evidence type="ECO:0000256" key="2">
    <source>
        <dbReference type="ARBA" id="ARBA00022475"/>
    </source>
</evidence>
<dbReference type="InterPro" id="IPR051611">
    <property type="entry name" value="ECF_transporter_component"/>
</dbReference>
<feature type="transmembrane region" description="Helical" evidence="6">
    <location>
        <begin position="121"/>
        <end position="140"/>
    </location>
</feature>
<name>A0ABS8YK61_9BACL</name>
<gene>
    <name evidence="7" type="ORF">LQV63_15675</name>
</gene>
<accession>A0ABS8YK61</accession>
<evidence type="ECO:0000256" key="5">
    <source>
        <dbReference type="ARBA" id="ARBA00023136"/>
    </source>
</evidence>
<dbReference type="Pfam" id="PF02361">
    <property type="entry name" value="CbiQ"/>
    <property type="match status" value="1"/>
</dbReference>
<dbReference type="RefSeq" id="WP_019424594.1">
    <property type="nucleotide sequence ID" value="NZ_JAJNBZ010000012.1"/>
</dbReference>
<feature type="transmembrane region" description="Helical" evidence="6">
    <location>
        <begin position="59"/>
        <end position="85"/>
    </location>
</feature>
<keyword evidence="2" id="KW-1003">Cell membrane</keyword>
<protein>
    <submittedName>
        <fullName evidence="7">Energy-coupling factor transporter transmembrane protein EcfT</fullName>
    </submittedName>
</protein>
<evidence type="ECO:0000313" key="8">
    <source>
        <dbReference type="Proteomes" id="UP001199916"/>
    </source>
</evidence>
<keyword evidence="4 6" id="KW-1133">Transmembrane helix</keyword>
<evidence type="ECO:0000256" key="4">
    <source>
        <dbReference type="ARBA" id="ARBA00022989"/>
    </source>
</evidence>
<comment type="subcellular location">
    <subcellularLocation>
        <location evidence="1">Membrane</location>
        <topology evidence="1">Multi-pass membrane protein</topology>
    </subcellularLocation>
</comment>
<keyword evidence="3 6" id="KW-0812">Transmembrane</keyword>
<feature type="transmembrane region" description="Helical" evidence="6">
    <location>
        <begin position="91"/>
        <end position="112"/>
    </location>
</feature>
<keyword evidence="5 6" id="KW-0472">Membrane</keyword>
<evidence type="ECO:0000256" key="6">
    <source>
        <dbReference type="SAM" id="Phobius"/>
    </source>
</evidence>
<sequence length="229" mass="25486">MNLRIKKVRLDPRTHLLILLLMSILALIAASHAQSIAIMLLGMLYLVVLGLFKKAFQYGLLFVCFKAAVIALGGTALGTFVIIFYTFSTMIPLMMIASALMASSPSVMMCAFERMRLPKNLIITICILIRFFPVIVQEMVSIRNGMRARGIFQHWYSVLRQPALAYECFLMPLVVRCLKLSSELAASAVLRGIECTVTRSSAYPVGFRTVDGLAILMFFILATGIYVVM</sequence>
<dbReference type="InterPro" id="IPR003339">
    <property type="entry name" value="ABC/ECF_trnsptr_transmembrane"/>
</dbReference>
<dbReference type="EMBL" id="JAJNBZ010000012">
    <property type="protein sequence ID" value="MCE5170745.1"/>
    <property type="molecule type" value="Genomic_DNA"/>
</dbReference>
<dbReference type="CDD" id="cd16914">
    <property type="entry name" value="EcfT"/>
    <property type="match status" value="1"/>
</dbReference>
<feature type="transmembrane region" description="Helical" evidence="6">
    <location>
        <begin position="36"/>
        <end position="52"/>
    </location>
</feature>
<keyword evidence="8" id="KW-1185">Reference proteome</keyword>
<dbReference type="PANTHER" id="PTHR34857">
    <property type="entry name" value="SLL0384 PROTEIN"/>
    <property type="match status" value="1"/>
</dbReference>
<proteinExistence type="predicted"/>
<feature type="transmembrane region" description="Helical" evidence="6">
    <location>
        <begin position="12"/>
        <end position="30"/>
    </location>
</feature>
<organism evidence="7 8">
    <name type="scientific">Paenibacillus profundus</name>
    <dbReference type="NCBI Taxonomy" id="1173085"/>
    <lineage>
        <taxon>Bacteria</taxon>
        <taxon>Bacillati</taxon>
        <taxon>Bacillota</taxon>
        <taxon>Bacilli</taxon>
        <taxon>Bacillales</taxon>
        <taxon>Paenibacillaceae</taxon>
        <taxon>Paenibacillus</taxon>
    </lineage>
</organism>